<dbReference type="Pfam" id="PF01594">
    <property type="entry name" value="AI-2E_transport"/>
    <property type="match status" value="1"/>
</dbReference>
<comment type="similarity">
    <text evidence="2">Belongs to the autoinducer-2 exporter (AI-2E) (TC 2.A.86) family.</text>
</comment>
<feature type="transmembrane region" description="Helical" evidence="6">
    <location>
        <begin position="137"/>
        <end position="160"/>
    </location>
</feature>
<evidence type="ECO:0000256" key="5">
    <source>
        <dbReference type="ARBA" id="ARBA00023136"/>
    </source>
</evidence>
<dbReference type="EMBL" id="BAEQ01000028">
    <property type="protein sequence ID" value="GAC28698.1"/>
    <property type="molecule type" value="Genomic_DNA"/>
</dbReference>
<comment type="caution">
    <text evidence="7">The sequence shown here is derived from an EMBL/GenBank/DDBJ whole genome shotgun (WGS) entry which is preliminary data.</text>
</comment>
<feature type="transmembrane region" description="Helical" evidence="6">
    <location>
        <begin position="59"/>
        <end position="80"/>
    </location>
</feature>
<keyword evidence="3 6" id="KW-0812">Transmembrane</keyword>
<feature type="transmembrane region" description="Helical" evidence="6">
    <location>
        <begin position="30"/>
        <end position="52"/>
    </location>
</feature>
<dbReference type="AlphaFoldDB" id="K6ZIH8"/>
<comment type="subcellular location">
    <subcellularLocation>
        <location evidence="1">Membrane</location>
        <topology evidence="1">Multi-pass membrane protein</topology>
    </subcellularLocation>
</comment>
<accession>K6ZIH8</accession>
<proteinExistence type="inferred from homology"/>
<evidence type="ECO:0000313" key="7">
    <source>
        <dbReference type="EMBL" id="GAC28698.1"/>
    </source>
</evidence>
<dbReference type="STRING" id="1121922.GCA_000428905_02006"/>
<evidence type="ECO:0000256" key="4">
    <source>
        <dbReference type="ARBA" id="ARBA00022989"/>
    </source>
</evidence>
<feature type="transmembrane region" description="Helical" evidence="6">
    <location>
        <begin position="7"/>
        <end position="24"/>
    </location>
</feature>
<dbReference type="PANTHER" id="PTHR21716">
    <property type="entry name" value="TRANSMEMBRANE PROTEIN"/>
    <property type="match status" value="1"/>
</dbReference>
<dbReference type="PANTHER" id="PTHR21716:SF64">
    <property type="entry name" value="AI-2 TRANSPORT PROTEIN TQSA"/>
    <property type="match status" value="1"/>
</dbReference>
<dbReference type="OrthoDB" id="9799225at2"/>
<keyword evidence="5 6" id="KW-0472">Membrane</keyword>
<feature type="transmembrane region" description="Helical" evidence="6">
    <location>
        <begin position="194"/>
        <end position="214"/>
    </location>
</feature>
<dbReference type="RefSeq" id="WP_006011029.1">
    <property type="nucleotide sequence ID" value="NZ_BAEQ01000028.1"/>
</dbReference>
<name>K6ZIH8_9ALTE</name>
<feature type="transmembrane region" description="Helical" evidence="6">
    <location>
        <begin position="296"/>
        <end position="322"/>
    </location>
</feature>
<evidence type="ECO:0000256" key="1">
    <source>
        <dbReference type="ARBA" id="ARBA00004141"/>
    </source>
</evidence>
<dbReference type="InterPro" id="IPR002549">
    <property type="entry name" value="AI-2E-like"/>
</dbReference>
<keyword evidence="4 6" id="KW-1133">Transmembrane helix</keyword>
<evidence type="ECO:0000256" key="6">
    <source>
        <dbReference type="SAM" id="Phobius"/>
    </source>
</evidence>
<organism evidence="7 8">
    <name type="scientific">Brumicola pallidula DSM 14239 = ACAM 615</name>
    <dbReference type="NCBI Taxonomy" id="1121922"/>
    <lineage>
        <taxon>Bacteria</taxon>
        <taxon>Pseudomonadati</taxon>
        <taxon>Pseudomonadota</taxon>
        <taxon>Gammaproteobacteria</taxon>
        <taxon>Alteromonadales</taxon>
        <taxon>Alteromonadaceae</taxon>
        <taxon>Brumicola</taxon>
    </lineage>
</organism>
<dbReference type="GO" id="GO:0016020">
    <property type="term" value="C:membrane"/>
    <property type="evidence" value="ECO:0007669"/>
    <property type="project" value="UniProtKB-SubCell"/>
</dbReference>
<feature type="transmembrane region" description="Helical" evidence="6">
    <location>
        <begin position="220"/>
        <end position="251"/>
    </location>
</feature>
<evidence type="ECO:0000256" key="3">
    <source>
        <dbReference type="ARBA" id="ARBA00022692"/>
    </source>
</evidence>
<keyword evidence="8" id="KW-1185">Reference proteome</keyword>
<sequence>MDIKSPIAKAMIVMACIIIVLAGIKAASVIMVPFLLSAFIAIACSPLINWASRYRVPRWVSVTLVILIILVIGFMLAGLITQSLSEFQQNMPVYREQLTGEFAWIVNKLNVLNINIDKNLFLTYLDPGAAMSVATGFLSGMGSVLSNLVLILLTVIFMLFEAESMPKRLHIALSDPEMKMTHIDRFLQSVNSYLGIKMLVSLGTGISIGSWLYFLGIDHFLLWSVLAFMFNFIPNIGSIIAAVPAVLMAFVEFGFYKAGLTGLGFVVVNMIMGNVIEPRFMGRGLGLSTLVVFLSLIFWGWLLGSVGMLLSVPLTMVVKIALESREESRWLAILLSSDETQTNATKAMATKAIDEESKEVKSIDKQT</sequence>
<gene>
    <name evidence="7" type="primary">tqsA</name>
    <name evidence="7" type="ORF">GPAL_1836</name>
</gene>
<protein>
    <submittedName>
        <fullName evidence="7">AI-2 transport protein tqsA</fullName>
    </submittedName>
</protein>
<evidence type="ECO:0000256" key="2">
    <source>
        <dbReference type="ARBA" id="ARBA00009773"/>
    </source>
</evidence>
<dbReference type="Proteomes" id="UP000006251">
    <property type="component" value="Unassembled WGS sequence"/>
</dbReference>
<evidence type="ECO:0000313" key="8">
    <source>
        <dbReference type="Proteomes" id="UP000006251"/>
    </source>
</evidence>
<reference evidence="8" key="1">
    <citation type="journal article" date="2014" name="Environ. Microbiol.">
        <title>Comparative genomics of the marine bacterial genus Glaciecola reveals the high degree of genomic diversity and genomic characteristic for cold adaptation.</title>
        <authorList>
            <person name="Qin Q.L."/>
            <person name="Xie B.B."/>
            <person name="Yu Y."/>
            <person name="Shu Y.L."/>
            <person name="Rong J.C."/>
            <person name="Zhang Y.J."/>
            <person name="Zhao D.L."/>
            <person name="Chen X.L."/>
            <person name="Zhang X.Y."/>
            <person name="Chen B."/>
            <person name="Zhou B.C."/>
            <person name="Zhang Y.Z."/>
        </authorList>
    </citation>
    <scope>NUCLEOTIDE SEQUENCE [LARGE SCALE GENOMIC DNA]</scope>
    <source>
        <strain evidence="8">ACAM 615</strain>
    </source>
</reference>
<dbReference type="GO" id="GO:0055085">
    <property type="term" value="P:transmembrane transport"/>
    <property type="evidence" value="ECO:0007669"/>
    <property type="project" value="TreeGrafter"/>
</dbReference>
<dbReference type="NCBIfam" id="NF008930">
    <property type="entry name" value="PRK12287.1"/>
    <property type="match status" value="1"/>
</dbReference>
<feature type="transmembrane region" description="Helical" evidence="6">
    <location>
        <begin position="258"/>
        <end position="276"/>
    </location>
</feature>